<dbReference type="EMBL" id="KC469893">
    <property type="protein sequence ID" value="AGC92661.2"/>
    <property type="molecule type" value="Genomic_DNA"/>
</dbReference>
<dbReference type="Pfam" id="PF00432">
    <property type="entry name" value="Prenyltrans"/>
    <property type="match status" value="1"/>
</dbReference>
<comment type="cofactor">
    <cofactor evidence="2">
        <name>FAD</name>
        <dbReference type="ChEBI" id="CHEBI:57692"/>
    </cofactor>
</comment>
<comment type="similarity">
    <text evidence="3">Belongs to the protein prenyltransferase subunit beta family.</text>
</comment>
<sequence>MSYKTKDVTLSADRPKTLLLQKHSDYLASYGLNKNDYEFCMTEYLRMSGIYWSLTAMELMDQSSRMPKEEIINFISSCQDSESGGISASNGHDPHMLYTLSAIQVLSMYDRLDAVDVEGVVRFVSSMQQEDGSFIGDKWGEVDTRFSFCAVMCLSLLHKLDSINVTKAVDFVLSCMNFDGGFGSKPGSESHAGLIYCCVGTLSICKRMDALKADELAWWLCERQLPSGGLNGRPEKLPDLCYSWWVMSSLSMLNRIHWVDKKNLEEYILACQDSETGGFSDRPGDITDPFHTLFVGSGTAGSLIAQRIAKETNYTFVVIEAGAKSHFFHDIPVFGPLLHNSIYDWQYETVSQKGACLAMEGSKCKQTQGKILGGSSKLNNMIHVRGNLSHYVEWFHGLYTKEYIQKQFQYIENNIFHLNDLQYQSILSEAVLEAIKELNFNTLENDYGIGFKKSILTQNNGKRWTTSDKVDTKHIFTNTLVEKLLIKNYKCIGVQISPSKNIIHAKKGVIVSAGAFNSPKLLQLSGIGSAEVLKPLDIPIIKELPVGKNLQDHVGTGLDLVLFNETQSITMFDIMNFWNVFRYFYYGKGPLTTPGCEVIGFISTKNVTAPNLQYMVLPVGISADRGSYFRKNLGITDKIWSNYFAKIFDKYSTTFMTLLLHPKSRGEVRIQSKNSNIPPIINPNYLHHKDDLKILVDGLKMLKKIIETKTMKSISAQLNNLHFPGCEDYNFFSDDYLECYVRHLTLTSFHPVGTCAMGLPESKNSVVDTSFKVIGIDNLYVVDSSVLPTLPSGNINAAIAMIANIFFENTILVKSTNKSNVCDSRTLKEAIFRICVQQ</sequence>
<reference evidence="21" key="2">
    <citation type="journal article" date="2013" name="Genome Res.">
        <title>Genomic architecture of adaptive color pattern divergence and convergence in Heliconius butterflies.</title>
        <authorList>
            <person name="Supple M.A."/>
            <person name="Hines H.M."/>
            <person name="Dasmahapatra K.K."/>
            <person name="Lewis J.J."/>
            <person name="Nielsen D.M."/>
            <person name="Lavoie C."/>
            <person name="Ray D.A."/>
            <person name="Salazar C."/>
            <person name="McMillan W.O."/>
            <person name="Counterman B.A."/>
        </authorList>
    </citation>
    <scope>NUCLEOTIDE SEQUENCE</scope>
</reference>
<dbReference type="InterPro" id="IPR008930">
    <property type="entry name" value="Terpenoid_cyclase/PrenylTrfase"/>
</dbReference>
<dbReference type="FunFam" id="1.50.10.20:FF:000012">
    <property type="entry name" value="Geranylgeranyl transferase type-2 subunit beta"/>
    <property type="match status" value="1"/>
</dbReference>
<accession>L7X1D3</accession>
<dbReference type="Pfam" id="PF00732">
    <property type="entry name" value="GMC_oxred_N"/>
    <property type="match status" value="1"/>
</dbReference>
<dbReference type="Gene3D" id="4.10.450.10">
    <property type="entry name" value="Glucose Oxidase, domain 2"/>
    <property type="match status" value="2"/>
</dbReference>
<dbReference type="Pfam" id="PF05199">
    <property type="entry name" value="GMC_oxred_C"/>
    <property type="match status" value="1"/>
</dbReference>
<dbReference type="InterPro" id="IPR007867">
    <property type="entry name" value="GMC_OxRtase_C"/>
</dbReference>
<protein>
    <recommendedName>
        <fullName evidence="6">protein geranylgeranyltransferase type II</fullName>
        <ecNumber evidence="6">2.5.1.60</ecNumber>
    </recommendedName>
    <alternativeName>
        <fullName evidence="15">Geranylgeranyl transferase type II subunit beta</fullName>
    </alternativeName>
    <alternativeName>
        <fullName evidence="17">Rab geranyl-geranyltransferase subunit beta</fullName>
    </alternativeName>
    <alternativeName>
        <fullName evidence="16">Rab geranylgeranyltransferase subunit beta</fullName>
    </alternativeName>
    <alternativeName>
        <fullName evidence="18">Type II protein geranyl-geranyltransferase subunit beta</fullName>
    </alternativeName>
</protein>
<keyword evidence="9 21" id="KW-0808">Transferase</keyword>
<dbReference type="GO" id="GO:0004663">
    <property type="term" value="F:Rab geranylgeranyltransferase activity"/>
    <property type="evidence" value="ECO:0007669"/>
    <property type="project" value="UniProtKB-EC"/>
</dbReference>
<organism evidence="21">
    <name type="scientific">Heliconius erato</name>
    <name type="common">Crimson patched longwing butterfly</name>
    <dbReference type="NCBI Taxonomy" id="33431"/>
    <lineage>
        <taxon>Eukaryota</taxon>
        <taxon>Metazoa</taxon>
        <taxon>Ecdysozoa</taxon>
        <taxon>Arthropoda</taxon>
        <taxon>Hexapoda</taxon>
        <taxon>Insecta</taxon>
        <taxon>Pterygota</taxon>
        <taxon>Neoptera</taxon>
        <taxon>Endopterygota</taxon>
        <taxon>Lepidoptera</taxon>
        <taxon>Glossata</taxon>
        <taxon>Ditrysia</taxon>
        <taxon>Papilionoidea</taxon>
        <taxon>Nymphalidae</taxon>
        <taxon>Heliconiinae</taxon>
        <taxon>Heliconiini</taxon>
        <taxon>Heliconius</taxon>
    </lineage>
</organism>
<dbReference type="PROSITE" id="PS00624">
    <property type="entry name" value="GMC_OXRED_2"/>
    <property type="match status" value="1"/>
</dbReference>
<dbReference type="InterPro" id="IPR026873">
    <property type="entry name" value="Ptb1"/>
</dbReference>
<evidence type="ECO:0000259" key="20">
    <source>
        <dbReference type="PROSITE" id="PS00624"/>
    </source>
</evidence>
<evidence type="ECO:0000256" key="10">
    <source>
        <dbReference type="ARBA" id="ARBA00022723"/>
    </source>
</evidence>
<dbReference type="SUPFAM" id="SSF48239">
    <property type="entry name" value="Terpenoid cyclases/Protein prenyltransferases"/>
    <property type="match status" value="1"/>
</dbReference>
<dbReference type="GO" id="GO:0050660">
    <property type="term" value="F:flavin adenine dinucleotide binding"/>
    <property type="evidence" value="ECO:0007669"/>
    <property type="project" value="InterPro"/>
</dbReference>
<evidence type="ECO:0000256" key="15">
    <source>
        <dbReference type="ARBA" id="ARBA00030816"/>
    </source>
</evidence>
<reference evidence="21" key="3">
    <citation type="submission" date="2016-03" db="EMBL/GenBank/DDBJ databases">
        <authorList>
            <person name="Ploux O."/>
        </authorList>
    </citation>
    <scope>NUCLEOTIDE SEQUENCE</scope>
</reference>
<evidence type="ECO:0000256" key="14">
    <source>
        <dbReference type="ARBA" id="ARBA00023002"/>
    </source>
</evidence>
<evidence type="ECO:0000256" key="9">
    <source>
        <dbReference type="ARBA" id="ARBA00022679"/>
    </source>
</evidence>
<keyword evidence="14" id="KW-0560">Oxidoreductase</keyword>
<dbReference type="CDD" id="cd02894">
    <property type="entry name" value="GGTase-II"/>
    <property type="match status" value="1"/>
</dbReference>
<dbReference type="InterPro" id="IPR036188">
    <property type="entry name" value="FAD/NAD-bd_sf"/>
</dbReference>
<dbReference type="InterPro" id="IPR001330">
    <property type="entry name" value="Prenyltrans"/>
</dbReference>
<evidence type="ECO:0000256" key="17">
    <source>
        <dbReference type="ARBA" id="ARBA00032712"/>
    </source>
</evidence>
<reference evidence="21" key="1">
    <citation type="submission" date="2010-07" db="EMBL/GenBank/DDBJ databases">
        <authorList>
            <person name="Worley K.C."/>
        </authorList>
    </citation>
    <scope>NUCLEOTIDE SEQUENCE</scope>
</reference>
<evidence type="ECO:0000256" key="6">
    <source>
        <dbReference type="ARBA" id="ARBA00012656"/>
    </source>
</evidence>
<evidence type="ECO:0000256" key="1">
    <source>
        <dbReference type="ARBA" id="ARBA00001947"/>
    </source>
</evidence>
<comment type="similarity">
    <text evidence="4">Belongs to the GMC oxidoreductase family.</text>
</comment>
<keyword evidence="8" id="KW-0285">Flavoprotein</keyword>
<keyword evidence="13" id="KW-0862">Zinc</keyword>
<evidence type="ECO:0000256" key="11">
    <source>
        <dbReference type="ARBA" id="ARBA00022737"/>
    </source>
</evidence>
<evidence type="ECO:0000256" key="16">
    <source>
        <dbReference type="ARBA" id="ARBA00031218"/>
    </source>
</evidence>
<dbReference type="Gene3D" id="1.50.10.20">
    <property type="match status" value="1"/>
</dbReference>
<dbReference type="PANTHER" id="PTHR11552:SF147">
    <property type="entry name" value="CHOLINE DEHYDROGENASE, MITOCHONDRIAL"/>
    <property type="match status" value="1"/>
</dbReference>
<evidence type="ECO:0000256" key="4">
    <source>
        <dbReference type="ARBA" id="ARBA00010790"/>
    </source>
</evidence>
<evidence type="ECO:0000313" key="21">
    <source>
        <dbReference type="EMBL" id="AGC92661.2"/>
    </source>
</evidence>
<evidence type="ECO:0000256" key="2">
    <source>
        <dbReference type="ARBA" id="ARBA00001974"/>
    </source>
</evidence>
<dbReference type="InterPro" id="IPR000172">
    <property type="entry name" value="GMC_OxRdtase_N"/>
</dbReference>
<comment type="subunit">
    <text evidence="5">Heterodimer of an alpha and a beta subunit.</text>
</comment>
<dbReference type="PANTHER" id="PTHR11552">
    <property type="entry name" value="GLUCOSE-METHANOL-CHOLINE GMC OXIDOREDUCTASE"/>
    <property type="match status" value="1"/>
</dbReference>
<evidence type="ECO:0000256" key="8">
    <source>
        <dbReference type="ARBA" id="ARBA00022630"/>
    </source>
</evidence>
<keyword evidence="11" id="KW-0677">Repeat</keyword>
<evidence type="ECO:0000256" key="5">
    <source>
        <dbReference type="ARBA" id="ARBA00011355"/>
    </source>
</evidence>
<dbReference type="AlphaFoldDB" id="L7X1D3"/>
<dbReference type="SUPFAM" id="SSF54373">
    <property type="entry name" value="FAD-linked reductases, C-terminal domain"/>
    <property type="match status" value="1"/>
</dbReference>
<evidence type="ECO:0000256" key="12">
    <source>
        <dbReference type="ARBA" id="ARBA00022827"/>
    </source>
</evidence>
<keyword evidence="12" id="KW-0274">FAD</keyword>
<evidence type="ECO:0000256" key="13">
    <source>
        <dbReference type="ARBA" id="ARBA00022833"/>
    </source>
</evidence>
<evidence type="ECO:0000256" key="19">
    <source>
        <dbReference type="ARBA" id="ARBA00047658"/>
    </source>
</evidence>
<keyword evidence="10" id="KW-0479">Metal-binding</keyword>
<dbReference type="Gene3D" id="3.30.560.10">
    <property type="entry name" value="Glucose Oxidase, domain 3"/>
    <property type="match status" value="1"/>
</dbReference>
<feature type="domain" description="Glucose-methanol-choline oxidoreductase N-terminal" evidence="20">
    <location>
        <begin position="514"/>
        <end position="528"/>
    </location>
</feature>
<dbReference type="Gene3D" id="3.50.50.60">
    <property type="entry name" value="FAD/NAD(P)-binding domain"/>
    <property type="match status" value="1"/>
</dbReference>
<keyword evidence="7" id="KW-0637">Prenyltransferase</keyword>
<dbReference type="SUPFAM" id="SSF51905">
    <property type="entry name" value="FAD/NAD(P)-binding domain"/>
    <property type="match status" value="1"/>
</dbReference>
<dbReference type="GO" id="GO:0046872">
    <property type="term" value="F:metal ion binding"/>
    <property type="evidence" value="ECO:0007669"/>
    <property type="project" value="UniProtKB-KW"/>
</dbReference>
<dbReference type="InterPro" id="IPR027424">
    <property type="entry name" value="Glucose_Oxidase_domain_2"/>
</dbReference>
<dbReference type="GO" id="GO:0016614">
    <property type="term" value="F:oxidoreductase activity, acting on CH-OH group of donors"/>
    <property type="evidence" value="ECO:0007669"/>
    <property type="project" value="InterPro"/>
</dbReference>
<dbReference type="InterPro" id="IPR012132">
    <property type="entry name" value="GMC_OxRdtase"/>
</dbReference>
<evidence type="ECO:0000256" key="7">
    <source>
        <dbReference type="ARBA" id="ARBA00022602"/>
    </source>
</evidence>
<comment type="catalytic activity">
    <reaction evidence="19">
        <text>geranylgeranyl diphosphate + L-cysteinyl-[protein] = S-geranylgeranyl-L-cysteinyl-[protein] + diphosphate</text>
        <dbReference type="Rhea" id="RHEA:21240"/>
        <dbReference type="Rhea" id="RHEA-COMP:10131"/>
        <dbReference type="Rhea" id="RHEA-COMP:11537"/>
        <dbReference type="ChEBI" id="CHEBI:29950"/>
        <dbReference type="ChEBI" id="CHEBI:33019"/>
        <dbReference type="ChEBI" id="CHEBI:57533"/>
        <dbReference type="ChEBI" id="CHEBI:86021"/>
        <dbReference type="EC" id="2.5.1.60"/>
    </reaction>
</comment>
<proteinExistence type="inferred from homology"/>
<evidence type="ECO:0000256" key="3">
    <source>
        <dbReference type="ARBA" id="ARBA00010497"/>
    </source>
</evidence>
<comment type="cofactor">
    <cofactor evidence="1">
        <name>Zn(2+)</name>
        <dbReference type="ChEBI" id="CHEBI:29105"/>
    </cofactor>
</comment>
<name>L7X1D3_HELEA</name>
<evidence type="ECO:0000256" key="18">
    <source>
        <dbReference type="ARBA" id="ARBA00032766"/>
    </source>
</evidence>
<dbReference type="GO" id="GO:0072657">
    <property type="term" value="P:protein localization to membrane"/>
    <property type="evidence" value="ECO:0007669"/>
    <property type="project" value="UniProtKB-ARBA"/>
</dbReference>
<dbReference type="EC" id="2.5.1.60" evidence="6"/>